<sequence>MNIKYRRLDISECLKIREIDASQYIGQAWREVDGKRQLVKIDYYEPDLPNGFDAHLSKLIETVNSGGVALGAFHDMRLVGYCSANSLVFGEKYKYVLLDQLCISKNFRNKGIGKRLFFMAADKSKGNGAEKFYICAGSSEETIAFYYAIGCKEAMEINEELFQNDARDMQLEYDFRKL</sequence>
<dbReference type="RefSeq" id="WP_227212056.1">
    <property type="nucleotide sequence ID" value="NZ_BAABZQ010000001.1"/>
</dbReference>
<evidence type="ECO:0000313" key="2">
    <source>
        <dbReference type="EMBL" id="GAA6500967.1"/>
    </source>
</evidence>
<name>A0ABQ0BWQ0_9FIRM</name>
<dbReference type="InterPro" id="IPR016181">
    <property type="entry name" value="Acyl_CoA_acyltransferase"/>
</dbReference>
<keyword evidence="3" id="KW-1185">Reference proteome</keyword>
<accession>A0ABQ0BWQ0</accession>
<gene>
    <name evidence="2" type="ORF">K340107D12_37830</name>
</gene>
<comment type="caution">
    <text evidence="2">The sequence shown here is derived from an EMBL/GenBank/DDBJ whole genome shotgun (WGS) entry which is preliminary data.</text>
</comment>
<dbReference type="CDD" id="cd04301">
    <property type="entry name" value="NAT_SF"/>
    <property type="match status" value="1"/>
</dbReference>
<evidence type="ECO:0000313" key="3">
    <source>
        <dbReference type="Proteomes" id="UP001600941"/>
    </source>
</evidence>
<feature type="domain" description="N-acetyltransferase" evidence="1">
    <location>
        <begin position="27"/>
        <end position="174"/>
    </location>
</feature>
<evidence type="ECO:0000259" key="1">
    <source>
        <dbReference type="PROSITE" id="PS51186"/>
    </source>
</evidence>
<proteinExistence type="predicted"/>
<protein>
    <recommendedName>
        <fullName evidence="1">N-acetyltransferase domain-containing protein</fullName>
    </recommendedName>
</protein>
<dbReference type="SUPFAM" id="SSF55729">
    <property type="entry name" value="Acyl-CoA N-acyltransferases (Nat)"/>
    <property type="match status" value="1"/>
</dbReference>
<dbReference type="PROSITE" id="PS51186">
    <property type="entry name" value="GNAT"/>
    <property type="match status" value="1"/>
</dbReference>
<dbReference type="Proteomes" id="UP001600941">
    <property type="component" value="Unassembled WGS sequence"/>
</dbReference>
<dbReference type="EMBL" id="BAABZQ010000001">
    <property type="protein sequence ID" value="GAA6500967.1"/>
    <property type="molecule type" value="Genomic_DNA"/>
</dbReference>
<organism evidence="2 3">
    <name type="scientific">Blautia parvula</name>
    <dbReference type="NCBI Taxonomy" id="2877527"/>
    <lineage>
        <taxon>Bacteria</taxon>
        <taxon>Bacillati</taxon>
        <taxon>Bacillota</taxon>
        <taxon>Clostridia</taxon>
        <taxon>Lachnospirales</taxon>
        <taxon>Lachnospiraceae</taxon>
        <taxon>Blautia</taxon>
    </lineage>
</organism>
<dbReference type="Gene3D" id="3.40.630.30">
    <property type="match status" value="1"/>
</dbReference>
<dbReference type="Pfam" id="PF00583">
    <property type="entry name" value="Acetyltransf_1"/>
    <property type="match status" value="1"/>
</dbReference>
<reference evidence="2 3" key="1">
    <citation type="submission" date="2024-04" db="EMBL/GenBank/DDBJ databases">
        <title>Defined microbial consortia suppress multidrug-resistant proinflammatory Enterobacteriaceae via ecological control.</title>
        <authorList>
            <person name="Furuichi M."/>
            <person name="Kawaguchi T."/>
            <person name="Pust M."/>
            <person name="Yasuma K."/>
            <person name="Plichta D."/>
            <person name="Hasegawa N."/>
            <person name="Ohya T."/>
            <person name="Bhattarai S."/>
            <person name="Sasajima S."/>
            <person name="Aoto Y."/>
            <person name="Tuganbaev T."/>
            <person name="Yaginuma M."/>
            <person name="Ueda M."/>
            <person name="Okahashi N."/>
            <person name="Amafuji K."/>
            <person name="Kiridooshi Y."/>
            <person name="Sugita K."/>
            <person name="Strazar M."/>
            <person name="Skelly A."/>
            <person name="Suda W."/>
            <person name="Hattori M."/>
            <person name="Nakamoto N."/>
            <person name="Caballero S."/>
            <person name="Norman J."/>
            <person name="Olle B."/>
            <person name="Tanoue T."/>
            <person name="Arita M."/>
            <person name="Bucci V."/>
            <person name="Atarashi K."/>
            <person name="Xavier R."/>
            <person name="Honda K."/>
        </authorList>
    </citation>
    <scope>NUCLEOTIDE SEQUENCE [LARGE SCALE GENOMIC DNA]</scope>
    <source>
        <strain evidence="3">k34-0107-D12</strain>
    </source>
</reference>
<dbReference type="InterPro" id="IPR000182">
    <property type="entry name" value="GNAT_dom"/>
</dbReference>